<evidence type="ECO:0000256" key="1">
    <source>
        <dbReference type="SAM" id="MobiDB-lite"/>
    </source>
</evidence>
<organism evidence="2 3">
    <name type="scientific">Oedothorax gibbosus</name>
    <dbReference type="NCBI Taxonomy" id="931172"/>
    <lineage>
        <taxon>Eukaryota</taxon>
        <taxon>Metazoa</taxon>
        <taxon>Ecdysozoa</taxon>
        <taxon>Arthropoda</taxon>
        <taxon>Chelicerata</taxon>
        <taxon>Arachnida</taxon>
        <taxon>Araneae</taxon>
        <taxon>Araneomorphae</taxon>
        <taxon>Entelegynae</taxon>
        <taxon>Araneoidea</taxon>
        <taxon>Linyphiidae</taxon>
        <taxon>Erigoninae</taxon>
        <taxon>Oedothorax</taxon>
    </lineage>
</organism>
<sequence length="100" mass="11059">AAFVSILRQSISFPYQSFSTTIFRVHRVPAKKSKPPDAITSESRGAICYEEGCTTRNSKAPPNSETTSSTNTTSYSKSSKTFYNGTRLHPMKKNVEEACD</sequence>
<name>A0AAV6TMA3_9ARAC</name>
<gene>
    <name evidence="2" type="ORF">JTE90_021216</name>
</gene>
<dbReference type="EMBL" id="JAFNEN010002453">
    <property type="protein sequence ID" value="KAG8172691.1"/>
    <property type="molecule type" value="Genomic_DNA"/>
</dbReference>
<proteinExistence type="predicted"/>
<comment type="caution">
    <text evidence="2">The sequence shown here is derived from an EMBL/GenBank/DDBJ whole genome shotgun (WGS) entry which is preliminary data.</text>
</comment>
<accession>A0AAV6TMA3</accession>
<feature type="compositionally biased region" description="Low complexity" evidence="1">
    <location>
        <begin position="63"/>
        <end position="81"/>
    </location>
</feature>
<evidence type="ECO:0000313" key="2">
    <source>
        <dbReference type="EMBL" id="KAG8172691.1"/>
    </source>
</evidence>
<evidence type="ECO:0000313" key="3">
    <source>
        <dbReference type="Proteomes" id="UP000827092"/>
    </source>
</evidence>
<dbReference type="Proteomes" id="UP000827092">
    <property type="component" value="Unassembled WGS sequence"/>
</dbReference>
<protein>
    <submittedName>
        <fullName evidence="2">Uncharacterized protein</fullName>
    </submittedName>
</protein>
<keyword evidence="3" id="KW-1185">Reference proteome</keyword>
<reference evidence="2 3" key="1">
    <citation type="journal article" date="2022" name="Nat. Ecol. Evol.">
        <title>A masculinizing supergene underlies an exaggerated male reproductive morph in a spider.</title>
        <authorList>
            <person name="Hendrickx F."/>
            <person name="De Corte Z."/>
            <person name="Sonet G."/>
            <person name="Van Belleghem S.M."/>
            <person name="Kostlbacher S."/>
            <person name="Vangestel C."/>
        </authorList>
    </citation>
    <scope>NUCLEOTIDE SEQUENCE [LARGE SCALE GENOMIC DNA]</scope>
    <source>
        <strain evidence="2">W744_W776</strain>
    </source>
</reference>
<feature type="region of interest" description="Disordered" evidence="1">
    <location>
        <begin position="53"/>
        <end position="100"/>
    </location>
</feature>
<dbReference type="AlphaFoldDB" id="A0AAV6TMA3"/>
<feature type="non-terminal residue" evidence="2">
    <location>
        <position position="1"/>
    </location>
</feature>